<dbReference type="VEuPathDB" id="FungiDB:AB675_10289"/>
<dbReference type="InterPro" id="IPR000782">
    <property type="entry name" value="FAS1_domain"/>
</dbReference>
<dbReference type="AlphaFoldDB" id="A0A0N1H5Z2"/>
<comment type="caution">
    <text evidence="4">The sequence shown here is derived from an EMBL/GenBank/DDBJ whole genome shotgun (WGS) entry which is preliminary data.</text>
</comment>
<dbReference type="OrthoDB" id="286301at2759"/>
<protein>
    <recommendedName>
        <fullName evidence="3">FAS1 domain-containing protein</fullName>
    </recommendedName>
</protein>
<gene>
    <name evidence="4" type="ORF">AB675_10289</name>
</gene>
<keyword evidence="5" id="KW-1185">Reference proteome</keyword>
<dbReference type="PANTHER" id="PTHR10900:SF77">
    <property type="entry name" value="FI19380P1"/>
    <property type="match status" value="1"/>
</dbReference>
<dbReference type="Proteomes" id="UP000038010">
    <property type="component" value="Unassembled WGS sequence"/>
</dbReference>
<evidence type="ECO:0000259" key="3">
    <source>
        <dbReference type="PROSITE" id="PS50213"/>
    </source>
</evidence>
<feature type="domain" description="FAS1" evidence="3">
    <location>
        <begin position="172"/>
        <end position="298"/>
    </location>
</feature>
<feature type="chain" id="PRO_5005873086" description="FAS1 domain-containing protein" evidence="2">
    <location>
        <begin position="17"/>
        <end position="405"/>
    </location>
</feature>
<evidence type="ECO:0000313" key="5">
    <source>
        <dbReference type="Proteomes" id="UP000038010"/>
    </source>
</evidence>
<name>A0A0N1H5Z2_9EURO</name>
<dbReference type="Pfam" id="PF02469">
    <property type="entry name" value="Fasciclin"/>
    <property type="match status" value="2"/>
</dbReference>
<evidence type="ECO:0000256" key="2">
    <source>
        <dbReference type="SAM" id="SignalP"/>
    </source>
</evidence>
<proteinExistence type="predicted"/>
<feature type="domain" description="FAS1" evidence="3">
    <location>
        <begin position="20"/>
        <end position="169"/>
    </location>
</feature>
<dbReference type="GO" id="GO:0000329">
    <property type="term" value="C:fungal-type vacuole membrane"/>
    <property type="evidence" value="ECO:0007669"/>
    <property type="project" value="TreeGrafter"/>
</dbReference>
<dbReference type="GO" id="GO:0016236">
    <property type="term" value="P:macroautophagy"/>
    <property type="evidence" value="ECO:0007669"/>
    <property type="project" value="TreeGrafter"/>
</dbReference>
<sequence length="405" mass="40724">MKGPFSLFALAAVALAQDEGSAVLTAIQIQSDLTQLFAALQLFPDVVSTLRSASNITIFAPTDTAFAALGSDAPTGDALAAVLNYHVVQGQYPASTIPTMPTYVQTLLTPELSQTDTALTNVTGGQYVGVVNNGTGVQLLSGNLAVSNVVEADIIQGGSISIHKIDRVLTLPENLAITLSEVAGASTIVDAAIVADLSETLTTVEDLTIFVPNDAAFEAIGSVLATANLETLQSVLQYHAITGAVFFAEDVTNTTSPSLAGNLTLSVIDGAVFVNEAKVIIPNIILSNGVAHVIDSVLNPLATEPFDRASLSPSNSPVVAFQGASPTAVSLGLPRPAPTTTLSVPAVLTSGLATVTGTRASASGSATNSGPAVASASGESGASSQRIVGGLHAAGGLLGVVALLA</sequence>
<dbReference type="SMART" id="SM00554">
    <property type="entry name" value="FAS1"/>
    <property type="match status" value="2"/>
</dbReference>
<dbReference type="InterPro" id="IPR050904">
    <property type="entry name" value="Adhesion/Biosynth-related"/>
</dbReference>
<evidence type="ECO:0000313" key="4">
    <source>
        <dbReference type="EMBL" id="KPI37347.1"/>
    </source>
</evidence>
<dbReference type="GeneID" id="28730930"/>
<feature type="compositionally biased region" description="Low complexity" evidence="1">
    <location>
        <begin position="369"/>
        <end position="379"/>
    </location>
</feature>
<dbReference type="SUPFAM" id="SSF82153">
    <property type="entry name" value="FAS1 domain"/>
    <property type="match status" value="2"/>
</dbReference>
<dbReference type="RefSeq" id="XP_017997310.1">
    <property type="nucleotide sequence ID" value="XM_018139050.1"/>
</dbReference>
<feature type="signal peptide" evidence="2">
    <location>
        <begin position="1"/>
        <end position="16"/>
    </location>
</feature>
<reference evidence="4 5" key="1">
    <citation type="submission" date="2015-06" db="EMBL/GenBank/DDBJ databases">
        <title>Draft genome of the ant-associated black yeast Phialophora attae CBS 131958.</title>
        <authorList>
            <person name="Moreno L.F."/>
            <person name="Stielow B.J."/>
            <person name="de Hoog S."/>
            <person name="Vicente V.A."/>
            <person name="Weiss V.A."/>
            <person name="de Vries M."/>
            <person name="Cruz L.M."/>
            <person name="Souza E.M."/>
        </authorList>
    </citation>
    <scope>NUCLEOTIDE SEQUENCE [LARGE SCALE GENOMIC DNA]</scope>
    <source>
        <strain evidence="4 5">CBS 131958</strain>
    </source>
</reference>
<dbReference type="EMBL" id="LFJN01000024">
    <property type="protein sequence ID" value="KPI37347.1"/>
    <property type="molecule type" value="Genomic_DNA"/>
</dbReference>
<feature type="region of interest" description="Disordered" evidence="1">
    <location>
        <begin position="360"/>
        <end position="379"/>
    </location>
</feature>
<dbReference type="PANTHER" id="PTHR10900">
    <property type="entry name" value="PERIOSTIN-RELATED"/>
    <property type="match status" value="1"/>
</dbReference>
<dbReference type="Gene3D" id="2.30.180.10">
    <property type="entry name" value="FAS1 domain"/>
    <property type="match status" value="2"/>
</dbReference>
<accession>A0A0N1H5Z2</accession>
<dbReference type="InterPro" id="IPR036378">
    <property type="entry name" value="FAS1_dom_sf"/>
</dbReference>
<organism evidence="4 5">
    <name type="scientific">Cyphellophora attinorum</name>
    <dbReference type="NCBI Taxonomy" id="1664694"/>
    <lineage>
        <taxon>Eukaryota</taxon>
        <taxon>Fungi</taxon>
        <taxon>Dikarya</taxon>
        <taxon>Ascomycota</taxon>
        <taxon>Pezizomycotina</taxon>
        <taxon>Eurotiomycetes</taxon>
        <taxon>Chaetothyriomycetidae</taxon>
        <taxon>Chaetothyriales</taxon>
        <taxon>Cyphellophoraceae</taxon>
        <taxon>Cyphellophora</taxon>
    </lineage>
</organism>
<keyword evidence="2" id="KW-0732">Signal</keyword>
<dbReference type="PROSITE" id="PS50213">
    <property type="entry name" value="FAS1"/>
    <property type="match status" value="2"/>
</dbReference>
<evidence type="ECO:0000256" key="1">
    <source>
        <dbReference type="SAM" id="MobiDB-lite"/>
    </source>
</evidence>
<dbReference type="STRING" id="1664694.A0A0N1H5Z2"/>